<evidence type="ECO:0000313" key="3">
    <source>
        <dbReference type="Proteomes" id="UP001417504"/>
    </source>
</evidence>
<organism evidence="2 3">
    <name type="scientific">Stephania japonica</name>
    <dbReference type="NCBI Taxonomy" id="461633"/>
    <lineage>
        <taxon>Eukaryota</taxon>
        <taxon>Viridiplantae</taxon>
        <taxon>Streptophyta</taxon>
        <taxon>Embryophyta</taxon>
        <taxon>Tracheophyta</taxon>
        <taxon>Spermatophyta</taxon>
        <taxon>Magnoliopsida</taxon>
        <taxon>Ranunculales</taxon>
        <taxon>Menispermaceae</taxon>
        <taxon>Menispermoideae</taxon>
        <taxon>Cissampelideae</taxon>
        <taxon>Stephania</taxon>
    </lineage>
</organism>
<dbReference type="EMBL" id="JBBNAE010000004">
    <property type="protein sequence ID" value="KAK9130223.1"/>
    <property type="molecule type" value="Genomic_DNA"/>
</dbReference>
<proteinExistence type="predicted"/>
<accession>A0AAP0P4E5</accession>
<feature type="compositionally biased region" description="Polar residues" evidence="1">
    <location>
        <begin position="60"/>
        <end position="74"/>
    </location>
</feature>
<feature type="compositionally biased region" description="Basic and acidic residues" evidence="1">
    <location>
        <begin position="1"/>
        <end position="13"/>
    </location>
</feature>
<feature type="compositionally biased region" description="Low complexity" evidence="1">
    <location>
        <begin position="14"/>
        <end position="27"/>
    </location>
</feature>
<sequence>MSSTGVEHRDRHQQALIEQDQQQARQICFDKSPISASSPCLPRAPSSAASQAPCVAPSRAPSTTPSRAQSADLS</sequence>
<dbReference type="AlphaFoldDB" id="A0AAP0P4E5"/>
<feature type="region of interest" description="Disordered" evidence="1">
    <location>
        <begin position="1"/>
        <end position="74"/>
    </location>
</feature>
<keyword evidence="3" id="KW-1185">Reference proteome</keyword>
<evidence type="ECO:0000256" key="1">
    <source>
        <dbReference type="SAM" id="MobiDB-lite"/>
    </source>
</evidence>
<evidence type="ECO:0000313" key="2">
    <source>
        <dbReference type="EMBL" id="KAK9130223.1"/>
    </source>
</evidence>
<gene>
    <name evidence="2" type="ORF">Sjap_010710</name>
</gene>
<reference evidence="2 3" key="1">
    <citation type="submission" date="2024-01" db="EMBL/GenBank/DDBJ databases">
        <title>Genome assemblies of Stephania.</title>
        <authorList>
            <person name="Yang L."/>
        </authorList>
    </citation>
    <scope>NUCLEOTIDE SEQUENCE [LARGE SCALE GENOMIC DNA]</scope>
    <source>
        <strain evidence="2">QJT</strain>
        <tissue evidence="2">Leaf</tissue>
    </source>
</reference>
<protein>
    <submittedName>
        <fullName evidence="2">Uncharacterized protein</fullName>
    </submittedName>
</protein>
<dbReference type="Proteomes" id="UP001417504">
    <property type="component" value="Unassembled WGS sequence"/>
</dbReference>
<feature type="compositionally biased region" description="Low complexity" evidence="1">
    <location>
        <begin position="43"/>
        <end position="58"/>
    </location>
</feature>
<name>A0AAP0P4E5_9MAGN</name>
<comment type="caution">
    <text evidence="2">The sequence shown here is derived from an EMBL/GenBank/DDBJ whole genome shotgun (WGS) entry which is preliminary data.</text>
</comment>